<reference evidence="14" key="1">
    <citation type="submission" date="2016-10" db="EMBL/GenBank/DDBJ databases">
        <authorList>
            <person name="Varghese N."/>
            <person name="Submissions S."/>
        </authorList>
    </citation>
    <scope>NUCLEOTIDE SEQUENCE [LARGE SCALE GENOMIC DNA]</scope>
    <source>
        <strain evidence="14">VPI 5359</strain>
    </source>
</reference>
<gene>
    <name evidence="13" type="ORF">SAMN04488579_1328</name>
</gene>
<organism evidence="13 14">
    <name type="scientific">Eubacterium barkeri</name>
    <name type="common">Clostridium barkeri</name>
    <dbReference type="NCBI Taxonomy" id="1528"/>
    <lineage>
        <taxon>Bacteria</taxon>
        <taxon>Bacillati</taxon>
        <taxon>Bacillota</taxon>
        <taxon>Clostridia</taxon>
        <taxon>Eubacteriales</taxon>
        <taxon>Eubacteriaceae</taxon>
        <taxon>Eubacterium</taxon>
    </lineage>
</organism>
<evidence type="ECO:0000256" key="11">
    <source>
        <dbReference type="RuleBase" id="RU366046"/>
    </source>
</evidence>
<evidence type="ECO:0000256" key="4">
    <source>
        <dbReference type="ARBA" id="ARBA00007637"/>
    </source>
</evidence>
<dbReference type="NCBIfam" id="TIGR01179">
    <property type="entry name" value="galE"/>
    <property type="match status" value="1"/>
</dbReference>
<dbReference type="RefSeq" id="WP_090247143.1">
    <property type="nucleotide sequence ID" value="NZ_FNOU01000032.1"/>
</dbReference>
<keyword evidence="14" id="KW-1185">Reference proteome</keyword>
<dbReference type="Gene3D" id="3.90.25.10">
    <property type="entry name" value="UDP-galactose 4-epimerase, domain 1"/>
    <property type="match status" value="1"/>
</dbReference>
<keyword evidence="10 11" id="KW-0119">Carbohydrate metabolism</keyword>
<name>A0A1H3JNX8_EUBBA</name>
<dbReference type="EC" id="5.1.3.2" evidence="5 11"/>
<comment type="catalytic activity">
    <reaction evidence="1 11">
        <text>UDP-alpha-D-glucose = UDP-alpha-D-galactose</text>
        <dbReference type="Rhea" id="RHEA:22168"/>
        <dbReference type="ChEBI" id="CHEBI:58885"/>
        <dbReference type="ChEBI" id="CHEBI:66914"/>
        <dbReference type="EC" id="5.1.3.2"/>
    </reaction>
</comment>
<evidence type="ECO:0000259" key="12">
    <source>
        <dbReference type="Pfam" id="PF01370"/>
    </source>
</evidence>
<dbReference type="OrthoDB" id="9811743at2"/>
<dbReference type="InterPro" id="IPR005886">
    <property type="entry name" value="UDP_G4E"/>
</dbReference>
<evidence type="ECO:0000256" key="2">
    <source>
        <dbReference type="ARBA" id="ARBA00001911"/>
    </source>
</evidence>
<proteinExistence type="inferred from homology"/>
<dbReference type="InterPro" id="IPR036291">
    <property type="entry name" value="NAD(P)-bd_dom_sf"/>
</dbReference>
<dbReference type="AlphaFoldDB" id="A0A1H3JNX8"/>
<evidence type="ECO:0000313" key="14">
    <source>
        <dbReference type="Proteomes" id="UP000199652"/>
    </source>
</evidence>
<comment type="similarity">
    <text evidence="4 11">Belongs to the NAD(P)-dependent epimerase/dehydratase family.</text>
</comment>
<dbReference type="InterPro" id="IPR001509">
    <property type="entry name" value="Epimerase_deHydtase"/>
</dbReference>
<evidence type="ECO:0000256" key="10">
    <source>
        <dbReference type="ARBA" id="ARBA00023277"/>
    </source>
</evidence>
<dbReference type="PANTHER" id="PTHR43725:SF53">
    <property type="entry name" value="UDP-ARABINOSE 4-EPIMERASE 1"/>
    <property type="match status" value="1"/>
</dbReference>
<dbReference type="GO" id="GO:0003978">
    <property type="term" value="F:UDP-glucose 4-epimerase activity"/>
    <property type="evidence" value="ECO:0007669"/>
    <property type="project" value="UniProtKB-UniRule"/>
</dbReference>
<feature type="domain" description="NAD-dependent epimerase/dehydratase" evidence="12">
    <location>
        <begin position="3"/>
        <end position="251"/>
    </location>
</feature>
<evidence type="ECO:0000256" key="8">
    <source>
        <dbReference type="ARBA" id="ARBA00023144"/>
    </source>
</evidence>
<evidence type="ECO:0000256" key="6">
    <source>
        <dbReference type="ARBA" id="ARBA00018569"/>
    </source>
</evidence>
<protein>
    <recommendedName>
        <fullName evidence="6 11">UDP-glucose 4-epimerase</fullName>
        <ecNumber evidence="5 11">5.1.3.2</ecNumber>
    </recommendedName>
</protein>
<dbReference type="EMBL" id="FNOU01000032">
    <property type="protein sequence ID" value="SDY41587.1"/>
    <property type="molecule type" value="Genomic_DNA"/>
</dbReference>
<evidence type="ECO:0000256" key="7">
    <source>
        <dbReference type="ARBA" id="ARBA00023027"/>
    </source>
</evidence>
<evidence type="ECO:0000256" key="3">
    <source>
        <dbReference type="ARBA" id="ARBA00004947"/>
    </source>
</evidence>
<dbReference type="SUPFAM" id="SSF51735">
    <property type="entry name" value="NAD(P)-binding Rossmann-fold domains"/>
    <property type="match status" value="1"/>
</dbReference>
<dbReference type="Proteomes" id="UP000199652">
    <property type="component" value="Unassembled WGS sequence"/>
</dbReference>
<evidence type="ECO:0000256" key="9">
    <source>
        <dbReference type="ARBA" id="ARBA00023235"/>
    </source>
</evidence>
<dbReference type="Pfam" id="PF01370">
    <property type="entry name" value="Epimerase"/>
    <property type="match status" value="1"/>
</dbReference>
<sequence>MRVLVSGGAGYIGSHAVVQLLDQGFEVVVADNLSTGHRWAVDERAKLLVGDIRDGAFMDRLFQDEKIDVVMQFAANIVVAESEKDPLKYYDNNVYGTVALLQSMVRCGVKNIIFSSTAAVFGNTEVVPVTEDNPIDPISPYGKTKAMVEDILEDCRKAYGINYCIFRYFNVAGAHEKYPIGQALDVNTALIPLILEVAAGERESIGIYGNDYDTKDGTGVRDFIHVVDLVDAHILGIKKLIKGESGIYNLGNGQGFTVREMIEAARRVTGHPIPEVVTPRRDGDIAISIASSKKAKTELGWNPVYTDVEKIIETAWRFKCR</sequence>
<keyword evidence="8" id="KW-0299">Galactose metabolism</keyword>
<comment type="cofactor">
    <cofactor evidence="2 11">
        <name>NAD(+)</name>
        <dbReference type="ChEBI" id="CHEBI:57540"/>
    </cofactor>
</comment>
<dbReference type="STRING" id="1528.SAMN04488579_1328"/>
<dbReference type="PANTHER" id="PTHR43725">
    <property type="entry name" value="UDP-GLUCOSE 4-EPIMERASE"/>
    <property type="match status" value="1"/>
</dbReference>
<comment type="subunit">
    <text evidence="11">Homodimer.</text>
</comment>
<comment type="pathway">
    <text evidence="3 11">Carbohydrate metabolism; galactose metabolism.</text>
</comment>
<dbReference type="UniPathway" id="UPA00214"/>
<evidence type="ECO:0000313" key="13">
    <source>
        <dbReference type="EMBL" id="SDY41587.1"/>
    </source>
</evidence>
<evidence type="ECO:0000256" key="5">
    <source>
        <dbReference type="ARBA" id="ARBA00013189"/>
    </source>
</evidence>
<dbReference type="Gene3D" id="3.40.50.720">
    <property type="entry name" value="NAD(P)-binding Rossmann-like Domain"/>
    <property type="match status" value="1"/>
</dbReference>
<accession>A0A1H3JNX8</accession>
<dbReference type="GO" id="GO:0033499">
    <property type="term" value="P:galactose catabolic process via UDP-galactose, Leloir pathway"/>
    <property type="evidence" value="ECO:0007669"/>
    <property type="project" value="TreeGrafter"/>
</dbReference>
<keyword evidence="9 11" id="KW-0413">Isomerase</keyword>
<keyword evidence="7 11" id="KW-0520">NAD</keyword>
<evidence type="ECO:0000256" key="1">
    <source>
        <dbReference type="ARBA" id="ARBA00000083"/>
    </source>
</evidence>
<dbReference type="CDD" id="cd05247">
    <property type="entry name" value="UDP_G4E_1_SDR_e"/>
    <property type="match status" value="1"/>
</dbReference>